<organism evidence="1 2">
    <name type="scientific">Desulfamplus magnetovallimortis</name>
    <dbReference type="NCBI Taxonomy" id="1246637"/>
    <lineage>
        <taxon>Bacteria</taxon>
        <taxon>Pseudomonadati</taxon>
        <taxon>Thermodesulfobacteriota</taxon>
        <taxon>Desulfobacteria</taxon>
        <taxon>Desulfobacterales</taxon>
        <taxon>Desulfobacteraceae</taxon>
        <taxon>Desulfamplus</taxon>
    </lineage>
</organism>
<reference evidence="1 2" key="1">
    <citation type="submission" date="2017-03" db="EMBL/GenBank/DDBJ databases">
        <authorList>
            <person name="Afonso C.L."/>
            <person name="Miller P.J."/>
            <person name="Scott M.A."/>
            <person name="Spackman E."/>
            <person name="Goraichik I."/>
            <person name="Dimitrov K.M."/>
            <person name="Suarez D.L."/>
            <person name="Swayne D.E."/>
        </authorList>
    </citation>
    <scope>NUCLEOTIDE SEQUENCE [LARGE SCALE GENOMIC DNA]</scope>
    <source>
        <strain evidence="1">PRJEB14757</strain>
    </source>
</reference>
<sequence>MASNIQKVITQIKQEKIGASSKRALIVEGKDDELALKSFLFKKNPQWEQSWVVEKAEKKLRVIEILKQETTWIGIVDKDEWQKEVIDEYQKKFSNLWILPRYCIENYIIVPDELWHSLPAKQQARLPGGVSHLETILLKDLDRWASHGVLWSVINPL</sequence>
<dbReference type="STRING" id="1246637.MTBBW1_850024"/>
<dbReference type="RefSeq" id="WP_080803119.1">
    <property type="nucleotide sequence ID" value="NZ_LT828544.1"/>
</dbReference>
<evidence type="ECO:0000313" key="1">
    <source>
        <dbReference type="EMBL" id="SLM33036.1"/>
    </source>
</evidence>
<protein>
    <submittedName>
        <fullName evidence="1">Uncharacterized protein</fullName>
    </submittedName>
</protein>
<evidence type="ECO:0000313" key="2">
    <source>
        <dbReference type="Proteomes" id="UP000191931"/>
    </source>
</evidence>
<keyword evidence="2" id="KW-1185">Reference proteome</keyword>
<dbReference type="Gene3D" id="3.40.1360.10">
    <property type="match status" value="1"/>
</dbReference>
<dbReference type="AlphaFoldDB" id="A0A1W1HKS5"/>
<proteinExistence type="predicted"/>
<accession>A0A1W1HKS5</accession>
<dbReference type="OrthoDB" id="9180462at2"/>
<name>A0A1W1HKS5_9BACT</name>
<dbReference type="EMBL" id="FWEV01000331">
    <property type="protein sequence ID" value="SLM33036.1"/>
    <property type="molecule type" value="Genomic_DNA"/>
</dbReference>
<dbReference type="Proteomes" id="UP000191931">
    <property type="component" value="Unassembled WGS sequence"/>
</dbReference>
<gene>
    <name evidence="1" type="ORF">MTBBW1_850024</name>
</gene>